<dbReference type="EMBL" id="JAEIJD010000005">
    <property type="protein sequence ID" value="MBI6629744.1"/>
    <property type="molecule type" value="Genomic_DNA"/>
</dbReference>
<keyword evidence="1" id="KW-0812">Transmembrane</keyword>
<keyword evidence="1" id="KW-1133">Transmembrane helix</keyword>
<evidence type="ECO:0000313" key="3">
    <source>
        <dbReference type="Proteomes" id="UP000613255"/>
    </source>
</evidence>
<protein>
    <submittedName>
        <fullName evidence="2">Uncharacterized protein</fullName>
    </submittedName>
</protein>
<name>A0A934M3D8_9RHOB</name>
<sequence>MMIALNTVMPFIGIGAVLWAVFALISAIFPGNRKRRLISSGISLSVFLVAIGASDTVERMAKQEELDVAGVENEEQLTALRENEARAAALKVGASYMERLAELRDIADATTGFEVSSEMNDIWLAAEIFERGGQLIQEGAGLDLASEQEAARQDFRVHLSQQQAELFPKIRDAYGPALRRELWEADGWARSHAAGFRRLEVVNPLFAANRNIADFHKKSRETFLQLRFTRIDYKWFRQASEYSYMSLEPPADHQVGFWKGAKFIPVD</sequence>
<feature type="transmembrane region" description="Helical" evidence="1">
    <location>
        <begin position="12"/>
        <end position="30"/>
    </location>
</feature>
<accession>A0A934M3D8</accession>
<organism evidence="2 3">
    <name type="scientific">Pontibaca salina</name>
    <dbReference type="NCBI Taxonomy" id="2795731"/>
    <lineage>
        <taxon>Bacteria</taxon>
        <taxon>Pseudomonadati</taxon>
        <taxon>Pseudomonadota</taxon>
        <taxon>Alphaproteobacteria</taxon>
        <taxon>Rhodobacterales</taxon>
        <taxon>Roseobacteraceae</taxon>
        <taxon>Pontibaca</taxon>
    </lineage>
</organism>
<evidence type="ECO:0000256" key="1">
    <source>
        <dbReference type="SAM" id="Phobius"/>
    </source>
</evidence>
<gene>
    <name evidence="2" type="ORF">JAO82_07580</name>
</gene>
<reference evidence="2" key="1">
    <citation type="submission" date="2020-12" db="EMBL/GenBank/DDBJ databases">
        <title>Pontibaca salina gen. nov., sp. nov., isolated from marine sediment.</title>
        <authorList>
            <person name="Bo J."/>
            <person name="Wang S."/>
            <person name="Song X."/>
            <person name="Du Z."/>
        </authorList>
    </citation>
    <scope>NUCLEOTIDE SEQUENCE</scope>
    <source>
        <strain evidence="2">S1109L</strain>
    </source>
</reference>
<comment type="caution">
    <text evidence="2">The sequence shown here is derived from an EMBL/GenBank/DDBJ whole genome shotgun (WGS) entry which is preliminary data.</text>
</comment>
<dbReference type="Proteomes" id="UP000613255">
    <property type="component" value="Unassembled WGS sequence"/>
</dbReference>
<proteinExistence type="predicted"/>
<evidence type="ECO:0000313" key="2">
    <source>
        <dbReference type="EMBL" id="MBI6629744.1"/>
    </source>
</evidence>
<keyword evidence="1" id="KW-0472">Membrane</keyword>
<keyword evidence="3" id="KW-1185">Reference proteome</keyword>
<dbReference type="AlphaFoldDB" id="A0A934M3D8"/>
<dbReference type="RefSeq" id="WP_198685774.1">
    <property type="nucleotide sequence ID" value="NZ_JAEIJD010000005.1"/>
</dbReference>